<accession>A0A4E0RLT6</accession>
<feature type="domain" description="RING-type" evidence="4">
    <location>
        <begin position="177"/>
        <end position="218"/>
    </location>
</feature>
<evidence type="ECO:0000256" key="2">
    <source>
        <dbReference type="ARBA" id="ARBA00022833"/>
    </source>
</evidence>
<dbReference type="Proteomes" id="UP000230066">
    <property type="component" value="Unassembled WGS sequence"/>
</dbReference>
<dbReference type="GO" id="GO:0061630">
    <property type="term" value="F:ubiquitin protein ligase activity"/>
    <property type="evidence" value="ECO:0007669"/>
    <property type="project" value="TreeGrafter"/>
</dbReference>
<dbReference type="GO" id="GO:0008270">
    <property type="term" value="F:zinc ion binding"/>
    <property type="evidence" value="ECO:0007669"/>
    <property type="project" value="UniProtKB-KW"/>
</dbReference>
<dbReference type="SMART" id="SM00184">
    <property type="entry name" value="RING"/>
    <property type="match status" value="1"/>
</dbReference>
<keyword evidence="1 3" id="KW-0479">Metal-binding</keyword>
<dbReference type="InterPro" id="IPR013083">
    <property type="entry name" value="Znf_RING/FYVE/PHD"/>
</dbReference>
<dbReference type="CDD" id="cd16454">
    <property type="entry name" value="RING-H2_PA-TM-RING"/>
    <property type="match status" value="1"/>
</dbReference>
<protein>
    <recommendedName>
        <fullName evidence="4">RING-type domain-containing protein</fullName>
    </recommendedName>
</protein>
<dbReference type="InterPro" id="IPR001841">
    <property type="entry name" value="Znf_RING"/>
</dbReference>
<dbReference type="InterPro" id="IPR051826">
    <property type="entry name" value="E3_ubiquitin-ligase_domain"/>
</dbReference>
<keyword evidence="1 3" id="KW-0863">Zinc-finger</keyword>
<comment type="caution">
    <text evidence="5">The sequence shown here is derived from an EMBL/GenBank/DDBJ whole genome shotgun (WGS) entry which is preliminary data.</text>
</comment>
<evidence type="ECO:0000313" key="5">
    <source>
        <dbReference type="EMBL" id="THD21777.1"/>
    </source>
</evidence>
<reference evidence="5" key="1">
    <citation type="submission" date="2019-03" db="EMBL/GenBank/DDBJ databases">
        <title>Improved annotation for the trematode Fasciola hepatica.</title>
        <authorList>
            <person name="Choi Y.-J."/>
            <person name="Martin J."/>
            <person name="Mitreva M."/>
        </authorList>
    </citation>
    <scope>NUCLEOTIDE SEQUENCE [LARGE SCALE GENOMIC DNA]</scope>
</reference>
<sequence length="250" mass="29044">MGHSNSRLPLLLTEKVIHVMEQQFGEYGISSTELFAPDIRSLQRKVQRRVLRYLKSTYTSEQLEQMNYANAEVPVLTTNQQQTMHAIVRDSIVSFARSRSRADSRPRRLVTLVHSNRIVLSAYSRTPISRIEDNSQIASPSDGMDRARRKTSVWIRLNNIACLTLAGTNQVGKLPECPICLSDFELNDEVITLLCFHVFHQNCFLSWYERSYCCPICRIDLRNTKKFQRVTNKSEQLMLEDEEQDEIIEW</sequence>
<gene>
    <name evidence="5" type="ORF">D915_007293</name>
</gene>
<dbReference type="PANTHER" id="PTHR22765:SF434">
    <property type="entry name" value="GB|AAD18119.1-RELATED"/>
    <property type="match status" value="1"/>
</dbReference>
<organism evidence="5 6">
    <name type="scientific">Fasciola hepatica</name>
    <name type="common">Liver fluke</name>
    <dbReference type="NCBI Taxonomy" id="6192"/>
    <lineage>
        <taxon>Eukaryota</taxon>
        <taxon>Metazoa</taxon>
        <taxon>Spiralia</taxon>
        <taxon>Lophotrochozoa</taxon>
        <taxon>Platyhelminthes</taxon>
        <taxon>Trematoda</taxon>
        <taxon>Digenea</taxon>
        <taxon>Plagiorchiida</taxon>
        <taxon>Echinostomata</taxon>
        <taxon>Echinostomatoidea</taxon>
        <taxon>Fasciolidae</taxon>
        <taxon>Fasciola</taxon>
    </lineage>
</organism>
<name>A0A4E0RLT6_FASHE</name>
<dbReference type="Gene3D" id="3.30.40.10">
    <property type="entry name" value="Zinc/RING finger domain, C3HC4 (zinc finger)"/>
    <property type="match status" value="1"/>
</dbReference>
<evidence type="ECO:0000256" key="1">
    <source>
        <dbReference type="ARBA" id="ARBA00022771"/>
    </source>
</evidence>
<dbReference type="Pfam" id="PF13639">
    <property type="entry name" value="zf-RING_2"/>
    <property type="match status" value="1"/>
</dbReference>
<dbReference type="PROSITE" id="PS50089">
    <property type="entry name" value="ZF_RING_2"/>
    <property type="match status" value="1"/>
</dbReference>
<dbReference type="AlphaFoldDB" id="A0A4E0RLT6"/>
<dbReference type="SUPFAM" id="SSF57850">
    <property type="entry name" value="RING/U-box"/>
    <property type="match status" value="1"/>
</dbReference>
<keyword evidence="2" id="KW-0862">Zinc</keyword>
<dbReference type="PANTHER" id="PTHR22765">
    <property type="entry name" value="RING FINGER AND PROTEASE ASSOCIATED DOMAIN-CONTAINING"/>
    <property type="match status" value="1"/>
</dbReference>
<keyword evidence="6" id="KW-1185">Reference proteome</keyword>
<dbReference type="GO" id="GO:0006511">
    <property type="term" value="P:ubiquitin-dependent protein catabolic process"/>
    <property type="evidence" value="ECO:0007669"/>
    <property type="project" value="TreeGrafter"/>
</dbReference>
<proteinExistence type="predicted"/>
<dbReference type="EMBL" id="JXXN02003263">
    <property type="protein sequence ID" value="THD21777.1"/>
    <property type="molecule type" value="Genomic_DNA"/>
</dbReference>
<evidence type="ECO:0000313" key="6">
    <source>
        <dbReference type="Proteomes" id="UP000230066"/>
    </source>
</evidence>
<evidence type="ECO:0000256" key="3">
    <source>
        <dbReference type="PROSITE-ProRule" id="PRU00175"/>
    </source>
</evidence>
<evidence type="ECO:0000259" key="4">
    <source>
        <dbReference type="PROSITE" id="PS50089"/>
    </source>
</evidence>